<organism evidence="1 2">
    <name type="scientific">Streptomyces antioxidans</name>
    <dbReference type="NCBI Taxonomy" id="1507734"/>
    <lineage>
        <taxon>Bacteria</taxon>
        <taxon>Bacillati</taxon>
        <taxon>Actinomycetota</taxon>
        <taxon>Actinomycetes</taxon>
        <taxon>Kitasatosporales</taxon>
        <taxon>Streptomycetaceae</taxon>
        <taxon>Streptomyces</taxon>
    </lineage>
</organism>
<protein>
    <recommendedName>
        <fullName evidence="3">HNH endonuclease</fullName>
    </recommendedName>
</protein>
<accession>A0A1V4D4S1</accession>
<comment type="caution">
    <text evidence="1">The sequence shown here is derived from an EMBL/GenBank/DDBJ whole genome shotgun (WGS) entry which is preliminary data.</text>
</comment>
<evidence type="ECO:0000313" key="1">
    <source>
        <dbReference type="EMBL" id="OPF79308.1"/>
    </source>
</evidence>
<reference evidence="1" key="1">
    <citation type="submission" date="2016-12" db="EMBL/GenBank/DDBJ databases">
        <title>Genome sequence of Streptomyces antioxidans MUSC 164.</title>
        <authorList>
            <person name="Lee L.-H."/>
            <person name="Ser H.-L."/>
        </authorList>
    </citation>
    <scope>NUCLEOTIDE SEQUENCE [LARGE SCALE GENOMIC DNA]</scope>
    <source>
        <strain evidence="1">MUSC 164</strain>
    </source>
</reference>
<dbReference type="EMBL" id="LAKD02000040">
    <property type="protein sequence ID" value="OPF79308.1"/>
    <property type="molecule type" value="Genomic_DNA"/>
</dbReference>
<dbReference type="AlphaFoldDB" id="A0A1V4D4S1"/>
<name>A0A1V4D4S1_9ACTN</name>
<gene>
    <name evidence="1" type="ORF">VT50_0216630</name>
</gene>
<evidence type="ECO:0000313" key="2">
    <source>
        <dbReference type="Proteomes" id="UP000033615"/>
    </source>
</evidence>
<evidence type="ECO:0008006" key="3">
    <source>
        <dbReference type="Google" id="ProtNLM"/>
    </source>
</evidence>
<dbReference type="Proteomes" id="UP000033615">
    <property type="component" value="Unassembled WGS sequence"/>
</dbReference>
<sequence length="237" mass="26603">MARCKNAARAIGQNDTRNLYADAAGRCQNPSCLNPVLVRAENSVRVNVGELAHIIAASPKGPRGDSVIDPSALALEQNLILLCLVCHKIVDSEESAYPVELLQTWKSSHEARISSAFGARAFDRCEEARYTLESYLRSNRSTFDAFGPNSESSWNPLSDAVDIWRVRVREVIIPNNRMILRLLDFNTHLLSSAELTVLEKFRVHVEEFERKHVFGAMSSSVPRFPEEMNEMLCREGV</sequence>
<proteinExistence type="predicted"/>
<keyword evidence="2" id="KW-1185">Reference proteome</keyword>